<dbReference type="InterPro" id="IPR013325">
    <property type="entry name" value="RNA_pol_sigma_r2"/>
</dbReference>
<organism evidence="7 8">
    <name type="scientific">Parapedobacter deserti</name>
    <dbReference type="NCBI Taxonomy" id="1912957"/>
    <lineage>
        <taxon>Bacteria</taxon>
        <taxon>Pseudomonadati</taxon>
        <taxon>Bacteroidota</taxon>
        <taxon>Sphingobacteriia</taxon>
        <taxon>Sphingobacteriales</taxon>
        <taxon>Sphingobacteriaceae</taxon>
        <taxon>Parapedobacter</taxon>
    </lineage>
</organism>
<accession>A0ABV7JGL7</accession>
<dbReference type="SUPFAM" id="SSF88946">
    <property type="entry name" value="Sigma2 domain of RNA polymerase sigma factors"/>
    <property type="match status" value="1"/>
</dbReference>
<evidence type="ECO:0000256" key="4">
    <source>
        <dbReference type="ARBA" id="ARBA00023163"/>
    </source>
</evidence>
<dbReference type="InterPro" id="IPR013324">
    <property type="entry name" value="RNA_pol_sigma_r3/r4-like"/>
</dbReference>
<keyword evidence="2" id="KW-0805">Transcription regulation</keyword>
<dbReference type="InterPro" id="IPR039425">
    <property type="entry name" value="RNA_pol_sigma-70-like"/>
</dbReference>
<evidence type="ECO:0000259" key="5">
    <source>
        <dbReference type="Pfam" id="PF04542"/>
    </source>
</evidence>
<evidence type="ECO:0000256" key="1">
    <source>
        <dbReference type="ARBA" id="ARBA00010641"/>
    </source>
</evidence>
<dbReference type="Gene3D" id="1.10.10.10">
    <property type="entry name" value="Winged helix-like DNA-binding domain superfamily/Winged helix DNA-binding domain"/>
    <property type="match status" value="1"/>
</dbReference>
<feature type="domain" description="RNA polymerase sigma-70 region 2" evidence="5">
    <location>
        <begin position="20"/>
        <end position="83"/>
    </location>
</feature>
<evidence type="ECO:0000256" key="3">
    <source>
        <dbReference type="ARBA" id="ARBA00023082"/>
    </source>
</evidence>
<keyword evidence="4" id="KW-0804">Transcription</keyword>
<name>A0ABV7JGL7_9SPHI</name>
<comment type="caution">
    <text evidence="7">The sequence shown here is derived from an EMBL/GenBank/DDBJ whole genome shotgun (WGS) entry which is preliminary data.</text>
</comment>
<dbReference type="InterPro" id="IPR036388">
    <property type="entry name" value="WH-like_DNA-bd_sf"/>
</dbReference>
<proteinExistence type="inferred from homology"/>
<dbReference type="Gene3D" id="1.10.1740.10">
    <property type="match status" value="1"/>
</dbReference>
<evidence type="ECO:0000259" key="6">
    <source>
        <dbReference type="Pfam" id="PF08281"/>
    </source>
</evidence>
<feature type="domain" description="RNA polymerase sigma factor 70 region 4 type 2" evidence="6">
    <location>
        <begin position="119"/>
        <end position="166"/>
    </location>
</feature>
<sequence length="192" mass="22604">MEDTTANFIAGEQAAFAAVYERYRVQVLAYCYRTTRCRETAEELTHDIFLKLYDARHRLDAEQGIKNYLMAIARTAVLGWFRKIKSDRKLREAFRLRYLDAQSNENTERKIQASIDLDRVKSTVSCLPSKRQEVFQMVRIEDKSYEETAQRLSISIDNVKYHLKKADRFVKAQRLAMDDLCRILVLFALFWG</sequence>
<dbReference type="InterPro" id="IPR007627">
    <property type="entry name" value="RNA_pol_sigma70_r2"/>
</dbReference>
<evidence type="ECO:0000313" key="8">
    <source>
        <dbReference type="Proteomes" id="UP001595526"/>
    </source>
</evidence>
<evidence type="ECO:0000256" key="2">
    <source>
        <dbReference type="ARBA" id="ARBA00023015"/>
    </source>
</evidence>
<comment type="similarity">
    <text evidence="1">Belongs to the sigma-70 factor family. ECF subfamily.</text>
</comment>
<dbReference type="Pfam" id="PF04542">
    <property type="entry name" value="Sigma70_r2"/>
    <property type="match status" value="1"/>
</dbReference>
<dbReference type="InterPro" id="IPR014284">
    <property type="entry name" value="RNA_pol_sigma-70_dom"/>
</dbReference>
<dbReference type="SUPFAM" id="SSF88659">
    <property type="entry name" value="Sigma3 and sigma4 domains of RNA polymerase sigma factors"/>
    <property type="match status" value="1"/>
</dbReference>
<gene>
    <name evidence="7" type="ORF">ACFOET_01370</name>
</gene>
<keyword evidence="8" id="KW-1185">Reference proteome</keyword>
<dbReference type="Proteomes" id="UP001595526">
    <property type="component" value="Unassembled WGS sequence"/>
</dbReference>
<dbReference type="InterPro" id="IPR013249">
    <property type="entry name" value="RNA_pol_sigma70_r4_t2"/>
</dbReference>
<dbReference type="RefSeq" id="WP_379018783.1">
    <property type="nucleotide sequence ID" value="NZ_JBHRTA010000004.1"/>
</dbReference>
<dbReference type="PANTHER" id="PTHR43133">
    <property type="entry name" value="RNA POLYMERASE ECF-TYPE SIGMA FACTO"/>
    <property type="match status" value="1"/>
</dbReference>
<dbReference type="PANTHER" id="PTHR43133:SF46">
    <property type="entry name" value="RNA POLYMERASE SIGMA-70 FACTOR ECF SUBFAMILY"/>
    <property type="match status" value="1"/>
</dbReference>
<evidence type="ECO:0000313" key="7">
    <source>
        <dbReference type="EMBL" id="MFC3196252.1"/>
    </source>
</evidence>
<dbReference type="EMBL" id="JBHRTA010000004">
    <property type="protein sequence ID" value="MFC3196252.1"/>
    <property type="molecule type" value="Genomic_DNA"/>
</dbReference>
<dbReference type="NCBIfam" id="TIGR02937">
    <property type="entry name" value="sigma70-ECF"/>
    <property type="match status" value="1"/>
</dbReference>
<protein>
    <submittedName>
        <fullName evidence="7">RNA polymerase sigma factor</fullName>
    </submittedName>
</protein>
<dbReference type="Pfam" id="PF08281">
    <property type="entry name" value="Sigma70_r4_2"/>
    <property type="match status" value="1"/>
</dbReference>
<reference evidence="8" key="1">
    <citation type="journal article" date="2019" name="Int. J. Syst. Evol. Microbiol.">
        <title>The Global Catalogue of Microorganisms (GCM) 10K type strain sequencing project: providing services to taxonomists for standard genome sequencing and annotation.</title>
        <authorList>
            <consortium name="The Broad Institute Genomics Platform"/>
            <consortium name="The Broad Institute Genome Sequencing Center for Infectious Disease"/>
            <person name="Wu L."/>
            <person name="Ma J."/>
        </authorList>
    </citation>
    <scope>NUCLEOTIDE SEQUENCE [LARGE SCALE GENOMIC DNA]</scope>
    <source>
        <strain evidence="8">KCTC 52416</strain>
    </source>
</reference>
<keyword evidence="3" id="KW-0731">Sigma factor</keyword>